<protein>
    <recommendedName>
        <fullName evidence="1">Sialidase domain-containing protein</fullName>
    </recommendedName>
</protein>
<dbReference type="PATRIC" id="fig|570277.3.peg.1870"/>
<feature type="domain" description="Sialidase" evidence="1">
    <location>
        <begin position="3"/>
        <end position="112"/>
    </location>
</feature>
<sequence>MWESQPGHVHMLMRSTRGVLYRSDSMDYGDSWCEAYSTTVPNNNSGIDLVKAGESLILVCNPVPGNWGERTPLSILVSEDNGRSWSSPIHLETAAGEYSYPAVIAQDGLLHVTYSWNRRSIAYHCLQWL</sequence>
<evidence type="ECO:0000313" key="3">
    <source>
        <dbReference type="Proteomes" id="UP000071065"/>
    </source>
</evidence>
<dbReference type="PANTHER" id="PTHR43752:SF2">
    <property type="entry name" value="BNR_ASP-BOX REPEAT FAMILY PROTEIN"/>
    <property type="match status" value="1"/>
</dbReference>
<dbReference type="KEGG" id="emp:EZMO1_1737"/>
<dbReference type="EMBL" id="CP013251">
    <property type="protein sequence ID" value="AMO55886.1"/>
    <property type="molecule type" value="Genomic_DNA"/>
</dbReference>
<gene>
    <name evidence="2" type="ORF">EZMO1_1737</name>
</gene>
<proteinExistence type="predicted"/>
<dbReference type="PANTHER" id="PTHR43752">
    <property type="entry name" value="BNR/ASP-BOX REPEAT FAMILY PROTEIN"/>
    <property type="match status" value="1"/>
</dbReference>
<dbReference type="Proteomes" id="UP000071065">
    <property type="component" value="Chromosome"/>
</dbReference>
<dbReference type="SUPFAM" id="SSF50939">
    <property type="entry name" value="Sialidases"/>
    <property type="match status" value="1"/>
</dbReference>
<accession>A0A142BAW0</accession>
<dbReference type="AlphaFoldDB" id="A0A142BAW0"/>
<reference evidence="2 3" key="1">
    <citation type="journal article" date="2016" name="Front. Microbiol.">
        <title>Genomic Insight into the Host-Endosymbiont Relationship of Endozoicomonas montiporae CL-33(T) with its Coral Host.</title>
        <authorList>
            <person name="Ding J.-Y."/>
            <person name="Shiu J.-H."/>
            <person name="Chen W.-M."/>
            <person name="Chiang Y.-R."/>
            <person name="Tang S.-L."/>
        </authorList>
    </citation>
    <scope>NUCLEOTIDE SEQUENCE [LARGE SCALE GENOMIC DNA]</scope>
    <source>
        <strain evidence="2 3">CL-33</strain>
    </source>
</reference>
<dbReference type="Gene3D" id="2.120.10.10">
    <property type="match status" value="1"/>
</dbReference>
<dbReference type="InterPro" id="IPR036278">
    <property type="entry name" value="Sialidase_sf"/>
</dbReference>
<dbReference type="STRING" id="570277.EZMO1_1737"/>
<dbReference type="Pfam" id="PF13088">
    <property type="entry name" value="BNR_2"/>
    <property type="match status" value="1"/>
</dbReference>
<evidence type="ECO:0000313" key="2">
    <source>
        <dbReference type="EMBL" id="AMO55886.1"/>
    </source>
</evidence>
<dbReference type="CDD" id="cd15482">
    <property type="entry name" value="Sialidase_non-viral"/>
    <property type="match status" value="1"/>
</dbReference>
<name>A0A142BAW0_9GAMM</name>
<evidence type="ECO:0000259" key="1">
    <source>
        <dbReference type="Pfam" id="PF13088"/>
    </source>
</evidence>
<organism evidence="2 3">
    <name type="scientific">Endozoicomonas montiporae CL-33</name>
    <dbReference type="NCBI Taxonomy" id="570277"/>
    <lineage>
        <taxon>Bacteria</taxon>
        <taxon>Pseudomonadati</taxon>
        <taxon>Pseudomonadota</taxon>
        <taxon>Gammaproteobacteria</taxon>
        <taxon>Oceanospirillales</taxon>
        <taxon>Endozoicomonadaceae</taxon>
        <taxon>Endozoicomonas</taxon>
    </lineage>
</organism>
<dbReference type="InterPro" id="IPR011040">
    <property type="entry name" value="Sialidase"/>
</dbReference>